<evidence type="ECO:0000256" key="1">
    <source>
        <dbReference type="SAM" id="MobiDB-lite"/>
    </source>
</evidence>
<evidence type="ECO:0000313" key="4">
    <source>
        <dbReference type="RefSeq" id="XP_060675255.1"/>
    </source>
</evidence>
<proteinExistence type="predicted"/>
<evidence type="ECO:0000313" key="3">
    <source>
        <dbReference type="Proteomes" id="UP001652623"/>
    </source>
</evidence>
<reference evidence="4" key="1">
    <citation type="submission" date="2025-08" db="UniProtKB">
        <authorList>
            <consortium name="RefSeq"/>
        </authorList>
    </citation>
    <scope>IDENTIFICATION</scope>
    <source>
        <tissue evidence="4">Seedling</tissue>
    </source>
</reference>
<dbReference type="GeneID" id="132804574"/>
<gene>
    <name evidence="4" type="primary">LOC132804574</name>
</gene>
<sequence>MGRLEVSQGILNTRNRQEFHGGRGQGRGGRERQIEEFDEEPFGGDFEEGMDETFAVQERAGHGRYRREETDDHLSNIKINIPPFMGKSDLEAYLEWEEKMEMIFDCHNYSEAKKVKLAAMEFGRYTLQWWTNEQNTRRRVGDDLITTWRQMKGAMRKRFVPSHYHRLLHQRLQSLSQGHGFVEDYYKEMEMLMMRLNLNEDREATMERFLGGLNREIANQLELQQYVELEEMLHVVIKLEHQFKRRGVRSWFEVFPTVEGPILVAGGTIPSMKASQSRKSKKKVQIGQGRRLEPNLSKH</sequence>
<evidence type="ECO:0000259" key="2">
    <source>
        <dbReference type="Pfam" id="PF03732"/>
    </source>
</evidence>
<dbReference type="PANTHER" id="PTHR35046">
    <property type="entry name" value="ZINC KNUCKLE (CCHC-TYPE) FAMILY PROTEIN"/>
    <property type="match status" value="1"/>
</dbReference>
<organism evidence="3 4">
    <name type="scientific">Ziziphus jujuba</name>
    <name type="common">Chinese jujube</name>
    <name type="synonym">Ziziphus sativa</name>
    <dbReference type="NCBI Taxonomy" id="326968"/>
    <lineage>
        <taxon>Eukaryota</taxon>
        <taxon>Viridiplantae</taxon>
        <taxon>Streptophyta</taxon>
        <taxon>Embryophyta</taxon>
        <taxon>Tracheophyta</taxon>
        <taxon>Spermatophyta</taxon>
        <taxon>Magnoliopsida</taxon>
        <taxon>eudicotyledons</taxon>
        <taxon>Gunneridae</taxon>
        <taxon>Pentapetalae</taxon>
        <taxon>rosids</taxon>
        <taxon>fabids</taxon>
        <taxon>Rosales</taxon>
        <taxon>Rhamnaceae</taxon>
        <taxon>Paliureae</taxon>
        <taxon>Ziziphus</taxon>
    </lineage>
</organism>
<feature type="region of interest" description="Disordered" evidence="1">
    <location>
        <begin position="1"/>
        <end position="32"/>
    </location>
</feature>
<feature type="region of interest" description="Disordered" evidence="1">
    <location>
        <begin position="273"/>
        <end position="299"/>
    </location>
</feature>
<dbReference type="Proteomes" id="UP001652623">
    <property type="component" value="Chromosome 7"/>
</dbReference>
<feature type="domain" description="Retrotransposon gag" evidence="2">
    <location>
        <begin position="116"/>
        <end position="215"/>
    </location>
</feature>
<dbReference type="InterPro" id="IPR005162">
    <property type="entry name" value="Retrotrans_gag_dom"/>
</dbReference>
<dbReference type="Pfam" id="PF03732">
    <property type="entry name" value="Retrotrans_gag"/>
    <property type="match status" value="1"/>
</dbReference>
<dbReference type="RefSeq" id="XP_060675255.1">
    <property type="nucleotide sequence ID" value="XM_060819272.1"/>
</dbReference>
<protein>
    <submittedName>
        <fullName evidence="4">Uncharacterized protein LOC132804574</fullName>
    </submittedName>
</protein>
<dbReference type="PANTHER" id="PTHR35046:SF9">
    <property type="entry name" value="RNA-DIRECTED DNA POLYMERASE"/>
    <property type="match status" value="1"/>
</dbReference>
<name>A0ABM4AEW4_ZIZJJ</name>
<keyword evidence="3" id="KW-1185">Reference proteome</keyword>
<accession>A0ABM4AEW4</accession>